<dbReference type="Pfam" id="PF01464">
    <property type="entry name" value="SLT"/>
    <property type="match status" value="1"/>
</dbReference>
<dbReference type="SUPFAM" id="SSF53955">
    <property type="entry name" value="Lysozyme-like"/>
    <property type="match status" value="1"/>
</dbReference>
<dbReference type="EMBL" id="JBHLTL010000001">
    <property type="protein sequence ID" value="MFC0588065.1"/>
    <property type="molecule type" value="Genomic_DNA"/>
</dbReference>
<dbReference type="InterPro" id="IPR008939">
    <property type="entry name" value="Lytic_TGlycosylase_superhlx_U"/>
</dbReference>
<comment type="caution">
    <text evidence="5">The sequence shown here is derived from an EMBL/GenBank/DDBJ whole genome shotgun (WGS) entry which is preliminary data.</text>
</comment>
<comment type="similarity">
    <text evidence="1">Belongs to the transglycosylase Slt family.</text>
</comment>
<dbReference type="PANTHER" id="PTHR37423">
    <property type="entry name" value="SOLUBLE LYTIC MUREIN TRANSGLYCOSYLASE-RELATED"/>
    <property type="match status" value="1"/>
</dbReference>
<dbReference type="SUPFAM" id="SSF48435">
    <property type="entry name" value="Bacterial muramidases"/>
    <property type="match status" value="1"/>
</dbReference>
<protein>
    <submittedName>
        <fullName evidence="5">Lytic transglycosylase domain-containing protein</fullName>
    </submittedName>
</protein>
<dbReference type="RefSeq" id="WP_379479575.1">
    <property type="nucleotide sequence ID" value="NZ_JBHLTL010000001.1"/>
</dbReference>
<evidence type="ECO:0000256" key="3">
    <source>
        <dbReference type="ARBA" id="ARBA00022729"/>
    </source>
</evidence>
<dbReference type="Gene3D" id="1.10.530.10">
    <property type="match status" value="1"/>
</dbReference>
<keyword evidence="3" id="KW-0732">Signal</keyword>
<evidence type="ECO:0000256" key="2">
    <source>
        <dbReference type="ARBA" id="ARBA00009387"/>
    </source>
</evidence>
<evidence type="ECO:0000259" key="4">
    <source>
        <dbReference type="Pfam" id="PF01464"/>
    </source>
</evidence>
<evidence type="ECO:0000313" key="6">
    <source>
        <dbReference type="Proteomes" id="UP001589943"/>
    </source>
</evidence>
<reference evidence="5 6" key="1">
    <citation type="submission" date="2024-09" db="EMBL/GenBank/DDBJ databases">
        <authorList>
            <person name="Sun Q."/>
            <person name="Mori K."/>
        </authorList>
    </citation>
    <scope>NUCLEOTIDE SEQUENCE [LARGE SCALE GENOMIC DNA]</scope>
    <source>
        <strain evidence="5 6">NCAIM B.02537</strain>
    </source>
</reference>
<dbReference type="Proteomes" id="UP001589943">
    <property type="component" value="Unassembled WGS sequence"/>
</dbReference>
<accession>A0ABV6PE20</accession>
<dbReference type="InterPro" id="IPR023346">
    <property type="entry name" value="Lysozyme-like_dom_sf"/>
</dbReference>
<dbReference type="InterPro" id="IPR008258">
    <property type="entry name" value="Transglycosylase_SLT_dom_1"/>
</dbReference>
<dbReference type="Gene3D" id="1.25.20.10">
    <property type="entry name" value="Bacterial muramidases"/>
    <property type="match status" value="1"/>
</dbReference>
<comment type="similarity">
    <text evidence="2">Belongs to the virb1 family.</text>
</comment>
<dbReference type="CDD" id="cd13401">
    <property type="entry name" value="Slt70-like"/>
    <property type="match status" value="1"/>
</dbReference>
<organism evidence="5 6">
    <name type="scientific">Novosphingobium aquiterrae</name>
    <dbReference type="NCBI Taxonomy" id="624388"/>
    <lineage>
        <taxon>Bacteria</taxon>
        <taxon>Pseudomonadati</taxon>
        <taxon>Pseudomonadota</taxon>
        <taxon>Alphaproteobacteria</taxon>
        <taxon>Sphingomonadales</taxon>
        <taxon>Sphingomonadaceae</taxon>
        <taxon>Novosphingobium</taxon>
    </lineage>
</organism>
<dbReference type="PANTHER" id="PTHR37423:SF2">
    <property type="entry name" value="MEMBRANE-BOUND LYTIC MUREIN TRANSGLYCOSYLASE C"/>
    <property type="match status" value="1"/>
</dbReference>
<name>A0ABV6PE20_9SPHN</name>
<feature type="domain" description="Transglycosylase SLT" evidence="4">
    <location>
        <begin position="482"/>
        <end position="584"/>
    </location>
</feature>
<proteinExistence type="inferred from homology"/>
<keyword evidence="6" id="KW-1185">Reference proteome</keyword>
<evidence type="ECO:0000256" key="1">
    <source>
        <dbReference type="ARBA" id="ARBA00007734"/>
    </source>
</evidence>
<evidence type="ECO:0000313" key="5">
    <source>
        <dbReference type="EMBL" id="MFC0588065.1"/>
    </source>
</evidence>
<sequence>MALIIAALLPGCAKAQDGAEWDQARLVLKSGSVGVMQQAVDRWKQLNASDQFGFDDYAGFLMSYPGFPEAARFRVNAERALERGYAEPARIAAFFDRYPPVTNQARAAYALALSAQRRSDALKVAREAWRGGLMSDTAEASLFQLLAGSLTLDDHDARMDALLWANAAPQAERQLVYVSPARRDPFLARLALVKNLEPASAGAIVSPDALRDAGYVYNRSRMLRATGQGATAAYTVANRPPLAAPALDQRKWVAELLAAARSGDASSAARIAAGIDDGFAAGTDISRLSFQIRDDYTSLMWLGGTKALWSLGNGTQAAPLFARYATAARTPQTRSKGFYWAGRAMARAGNTTEANRYFTMAAAYADQFYGMLALERLGMPLPAFNKMPMVTATADQRNAFNARPITMAVREVARESDWPTAVRFFREISDQAESEIDHVMVADLARELGRRDLGVILGQSAHADGYGDFQKIAFPLMPVPAGSDWTMVHAISRQESQFAMNAVSHAGARGLMQLMPGTAREQAGKMGYEYDPGALTSDAGYNLMLGNGYYGRMMDYFGGSYPLAVAAYNAGPGNVNKWLRANGDPRNGSVDWIDWIEKIPLSETRNYVQRVIENAVVYEAMNPAKASYKGANPLSHFLGKRSPG</sequence>
<gene>
    <name evidence="5" type="ORF">ACFFF7_01425</name>
</gene>